<dbReference type="OrthoDB" id="9811157at2"/>
<dbReference type="InterPro" id="IPR055570">
    <property type="entry name" value="DUF7146"/>
</dbReference>
<comment type="caution">
    <text evidence="3">The sequence shown here is derived from an EMBL/GenBank/DDBJ whole genome shotgun (WGS) entry which is preliminary data.</text>
</comment>
<evidence type="ECO:0000313" key="3">
    <source>
        <dbReference type="EMBL" id="RJL00960.1"/>
    </source>
</evidence>
<protein>
    <submittedName>
        <fullName evidence="3">Uncharacterized protein</fullName>
    </submittedName>
</protein>
<gene>
    <name evidence="3" type="ORF">D3P06_12815</name>
</gene>
<accession>A0A418ZT55</accession>
<sequence>MSNAHALTLALRGKWYRRYGLACCPAHGDRRPSLTLADAPDGKLLLSCKTGCSFLEVLNALRERGLTDRLDRFQPPIASEIARRRAEDEAEAVRRERQALVCWKDSLPIHCTIAETYLRGRGITCSLPETLRFHPDCWHGASAKRIPAIVARVDGLPRLAVHRTYLHLDGSGKADVEPNKAMLGATLGGAVQVAEAKGPLVVAEGVETALSLYSGLLRTPATIWAALSAAGMAGLHLPPLIPHQLIIAPDGDKAGREAAYQLAKRASALGWTVSLLPAPDGQDWNDILMRERAIV</sequence>
<dbReference type="Gene3D" id="3.40.1360.10">
    <property type="match status" value="1"/>
</dbReference>
<evidence type="ECO:0000259" key="2">
    <source>
        <dbReference type="Pfam" id="PF23639"/>
    </source>
</evidence>
<evidence type="ECO:0000313" key="4">
    <source>
        <dbReference type="Proteomes" id="UP000285530"/>
    </source>
</evidence>
<dbReference type="Proteomes" id="UP000285530">
    <property type="component" value="Unassembled WGS sequence"/>
</dbReference>
<dbReference type="AlphaFoldDB" id="A0A418ZT55"/>
<proteinExistence type="predicted"/>
<dbReference type="Pfam" id="PF23639">
    <property type="entry name" value="DUF7146"/>
    <property type="match status" value="1"/>
</dbReference>
<dbReference type="SUPFAM" id="SSF56731">
    <property type="entry name" value="DNA primase core"/>
    <property type="match status" value="1"/>
</dbReference>
<feature type="domain" description="DUF7146" evidence="2">
    <location>
        <begin position="94"/>
        <end position="192"/>
    </location>
</feature>
<dbReference type="InterPro" id="IPR034154">
    <property type="entry name" value="TOPRIM_DnaG/twinkle"/>
</dbReference>
<reference evidence="3 4" key="1">
    <citation type="submission" date="2018-09" db="EMBL/GenBank/DDBJ databases">
        <title>Paracoccus onubensis nov. sp. a moderate halophilic bacterium isolated from Gruta de las Maravillas (Aracena, Spain).</title>
        <authorList>
            <person name="Jurado V."/>
            <person name="Gutierrez-Patricio S."/>
            <person name="Gonzalez-Pimentel J.L."/>
            <person name="Laiz L."/>
            <person name="Saiz-Jimenez C."/>
        </authorList>
    </citation>
    <scope>NUCLEOTIDE SEQUENCE [LARGE SCALE GENOMIC DNA]</scope>
    <source>
        <strain evidence="3 4">DSM 19484</strain>
    </source>
</reference>
<feature type="domain" description="Toprim" evidence="1">
    <location>
        <begin position="200"/>
        <end position="291"/>
    </location>
</feature>
<dbReference type="InterPro" id="IPR006171">
    <property type="entry name" value="TOPRIM_dom"/>
</dbReference>
<dbReference type="CDD" id="cd01029">
    <property type="entry name" value="TOPRIM_primases"/>
    <property type="match status" value="1"/>
</dbReference>
<name>A0A418ZT55_9RHOB</name>
<organism evidence="3 4">
    <name type="scientific">Paracoccus aestuarii</name>
    <dbReference type="NCBI Taxonomy" id="453842"/>
    <lineage>
        <taxon>Bacteria</taxon>
        <taxon>Pseudomonadati</taxon>
        <taxon>Pseudomonadota</taxon>
        <taxon>Alphaproteobacteria</taxon>
        <taxon>Rhodobacterales</taxon>
        <taxon>Paracoccaceae</taxon>
        <taxon>Paracoccus</taxon>
    </lineage>
</organism>
<dbReference type="EMBL" id="QZEV01000072">
    <property type="protein sequence ID" value="RJL00960.1"/>
    <property type="molecule type" value="Genomic_DNA"/>
</dbReference>
<keyword evidence="4" id="KW-1185">Reference proteome</keyword>
<dbReference type="Pfam" id="PF13362">
    <property type="entry name" value="Toprim_3"/>
    <property type="match status" value="1"/>
</dbReference>
<evidence type="ECO:0000259" key="1">
    <source>
        <dbReference type="Pfam" id="PF13362"/>
    </source>
</evidence>